<dbReference type="Pfam" id="PF01985">
    <property type="entry name" value="CRS1_YhbY"/>
    <property type="match status" value="1"/>
</dbReference>
<name>A0A8J6J1X0_9FIRM</name>
<feature type="domain" description="CRM" evidence="3">
    <location>
        <begin position="2"/>
        <end position="98"/>
    </location>
</feature>
<dbReference type="InterPro" id="IPR035920">
    <property type="entry name" value="YhbY-like_sf"/>
</dbReference>
<protein>
    <submittedName>
        <fullName evidence="4">YhbY family RNA-binding protein</fullName>
    </submittedName>
</protein>
<organism evidence="4 5">
    <name type="scientific">Flintibacter hominis</name>
    <dbReference type="NCBI Taxonomy" id="2763048"/>
    <lineage>
        <taxon>Bacteria</taxon>
        <taxon>Bacillati</taxon>
        <taxon>Bacillota</taxon>
        <taxon>Clostridia</taxon>
        <taxon>Eubacteriales</taxon>
        <taxon>Flintibacter</taxon>
    </lineage>
</organism>
<dbReference type="InterPro" id="IPR001890">
    <property type="entry name" value="RNA-binding_CRM"/>
</dbReference>
<comment type="caution">
    <text evidence="4">The sequence shown here is derived from an EMBL/GenBank/DDBJ whole genome shotgun (WGS) entry which is preliminary data.</text>
</comment>
<keyword evidence="1 2" id="KW-0694">RNA-binding</keyword>
<dbReference type="EMBL" id="JACOPO010000004">
    <property type="protein sequence ID" value="MBC5722689.1"/>
    <property type="molecule type" value="Genomic_DNA"/>
</dbReference>
<dbReference type="Proteomes" id="UP000628736">
    <property type="component" value="Unassembled WGS sequence"/>
</dbReference>
<dbReference type="PROSITE" id="PS51295">
    <property type="entry name" value="CRM"/>
    <property type="match status" value="1"/>
</dbReference>
<reference evidence="4" key="1">
    <citation type="submission" date="2020-08" db="EMBL/GenBank/DDBJ databases">
        <title>Genome public.</title>
        <authorList>
            <person name="Liu C."/>
            <person name="Sun Q."/>
        </authorList>
    </citation>
    <scope>NUCLEOTIDE SEQUENCE</scope>
    <source>
        <strain evidence="4">NSJ-23</strain>
    </source>
</reference>
<gene>
    <name evidence="4" type="ORF">H8S11_07675</name>
</gene>
<evidence type="ECO:0000256" key="2">
    <source>
        <dbReference type="PROSITE-ProRule" id="PRU00626"/>
    </source>
</evidence>
<dbReference type="SUPFAM" id="SSF75471">
    <property type="entry name" value="YhbY-like"/>
    <property type="match status" value="1"/>
</dbReference>
<dbReference type="AlphaFoldDB" id="A0A8J6J1X0"/>
<dbReference type="SMART" id="SM01103">
    <property type="entry name" value="CRS1_YhbY"/>
    <property type="match status" value="1"/>
</dbReference>
<evidence type="ECO:0000313" key="5">
    <source>
        <dbReference type="Proteomes" id="UP000628736"/>
    </source>
</evidence>
<dbReference type="PANTHER" id="PTHR40065:SF3">
    <property type="entry name" value="RNA-BINDING PROTEIN YHBY"/>
    <property type="match status" value="1"/>
</dbReference>
<accession>A0A8J6J1X0</accession>
<keyword evidence="5" id="KW-1185">Reference proteome</keyword>
<dbReference type="RefSeq" id="WP_186852739.1">
    <property type="nucleotide sequence ID" value="NZ_JACOPO010000004.1"/>
</dbReference>
<evidence type="ECO:0000259" key="3">
    <source>
        <dbReference type="PROSITE" id="PS51295"/>
    </source>
</evidence>
<dbReference type="GO" id="GO:0003723">
    <property type="term" value="F:RNA binding"/>
    <property type="evidence" value="ECO:0007669"/>
    <property type="project" value="UniProtKB-UniRule"/>
</dbReference>
<evidence type="ECO:0000256" key="1">
    <source>
        <dbReference type="ARBA" id="ARBA00022884"/>
    </source>
</evidence>
<dbReference type="InterPro" id="IPR051925">
    <property type="entry name" value="RNA-binding_domain"/>
</dbReference>
<evidence type="ECO:0000313" key="4">
    <source>
        <dbReference type="EMBL" id="MBC5722689.1"/>
    </source>
</evidence>
<dbReference type="PANTHER" id="PTHR40065">
    <property type="entry name" value="RNA-BINDING PROTEIN YHBY"/>
    <property type="match status" value="1"/>
</dbReference>
<sequence>MAELTSKQRAQLRGLANGIDTILIVGKDGIGDNLVKQANDALEARELIKGRVLENSMLSPREAAEQLAPLTRSEVVQVIGTKFVLYRPSHNKEKKDRIVLVTDKKQR</sequence>
<dbReference type="Gene3D" id="3.30.110.60">
    <property type="entry name" value="YhbY-like"/>
    <property type="match status" value="1"/>
</dbReference>
<proteinExistence type="predicted"/>